<dbReference type="GO" id="GO:0016829">
    <property type="term" value="F:lyase activity"/>
    <property type="evidence" value="ECO:0007669"/>
    <property type="project" value="UniProtKB-KW"/>
</dbReference>
<dbReference type="GO" id="GO:0003961">
    <property type="term" value="F:O-acetylhomoserine aminocarboxypropyltransferase activity"/>
    <property type="evidence" value="ECO:0007669"/>
    <property type="project" value="TreeGrafter"/>
</dbReference>
<evidence type="ECO:0000313" key="8">
    <source>
        <dbReference type="EMBL" id="TDT34478.1"/>
    </source>
</evidence>
<dbReference type="GO" id="GO:0004124">
    <property type="term" value="F:cysteine synthase activity"/>
    <property type="evidence" value="ECO:0007669"/>
    <property type="project" value="TreeGrafter"/>
</dbReference>
<comment type="cofactor">
    <cofactor evidence="1 6">
        <name>pyridoxal 5'-phosphate</name>
        <dbReference type="ChEBI" id="CHEBI:597326"/>
    </cofactor>
</comment>
<evidence type="ECO:0000256" key="7">
    <source>
        <dbReference type="SAM" id="MobiDB-lite"/>
    </source>
</evidence>
<dbReference type="CDD" id="cd00614">
    <property type="entry name" value="CGS_like"/>
    <property type="match status" value="1"/>
</dbReference>
<evidence type="ECO:0000256" key="5">
    <source>
        <dbReference type="PIRSR" id="PIRSR001434-2"/>
    </source>
</evidence>
<evidence type="ECO:0000256" key="3">
    <source>
        <dbReference type="ARBA" id="ARBA00022679"/>
    </source>
</evidence>
<evidence type="ECO:0000313" key="9">
    <source>
        <dbReference type="Proteomes" id="UP000295371"/>
    </source>
</evidence>
<dbReference type="GO" id="GO:0030170">
    <property type="term" value="F:pyridoxal phosphate binding"/>
    <property type="evidence" value="ECO:0007669"/>
    <property type="project" value="InterPro"/>
</dbReference>
<dbReference type="GO" id="GO:0071269">
    <property type="term" value="P:L-homocysteine biosynthetic process"/>
    <property type="evidence" value="ECO:0007669"/>
    <property type="project" value="TreeGrafter"/>
</dbReference>
<proteinExistence type="inferred from homology"/>
<dbReference type="NCBIfam" id="TIGR01326">
    <property type="entry name" value="OAH_OAS_sulfhy"/>
    <property type="match status" value="1"/>
</dbReference>
<comment type="caution">
    <text evidence="8">The sequence shown here is derived from an EMBL/GenBank/DDBJ whole genome shotgun (WGS) entry which is preliminary data.</text>
</comment>
<keyword evidence="9" id="KW-1185">Reference proteome</keyword>
<accession>A0A4V3ENP2</accession>
<dbReference type="Pfam" id="PF01053">
    <property type="entry name" value="Cys_Met_Meta_PP"/>
    <property type="match status" value="1"/>
</dbReference>
<evidence type="ECO:0000256" key="6">
    <source>
        <dbReference type="RuleBase" id="RU362118"/>
    </source>
</evidence>
<dbReference type="Gene3D" id="3.40.640.10">
    <property type="entry name" value="Type I PLP-dependent aspartate aminotransferase-like (Major domain)"/>
    <property type="match status" value="1"/>
</dbReference>
<dbReference type="FunFam" id="3.40.640.10:FF:000035">
    <property type="entry name" value="O-succinylhomoserine sulfhydrylase"/>
    <property type="match status" value="1"/>
</dbReference>
<dbReference type="OrthoDB" id="9780685at2"/>
<protein>
    <submittedName>
        <fullName evidence="8">O-acetylhomoserine (Thiol)-lyase</fullName>
    </submittedName>
</protein>
<dbReference type="PANTHER" id="PTHR43797:SF2">
    <property type="entry name" value="HOMOCYSTEINE_CYSTEINE SYNTHASE"/>
    <property type="match status" value="1"/>
</dbReference>
<dbReference type="EMBL" id="SOAW01000001">
    <property type="protein sequence ID" value="TDT34478.1"/>
    <property type="molecule type" value="Genomic_DNA"/>
</dbReference>
<sequence length="434" mass="45812">MTESAAERQLAPETLAVHAGQEQPDPATNARAVPIYQTTSYVFDSTEHAADLFALREPGNIYSRIMNPTQNVFEERITALEGGIGALATASGSAATTYAVLNLAGAGDNIVALSTLYGGTYALFAHTLPQFGVEVRFVDPADPAALAELVDDRTKLLFGETVGNPKINVIDLDAWSAAAHALGLPFIVDNTATTPYLARVFDHGVDVAVHSATKYIGGHGTSIGGVIVDSGRFDWNAHAARFANLTGPDGAYHGVVWTEAAGPAAYIIRARTVLLRNTGASVAPFNAWLFLQGLETLHLRMERHSANALAVAQYLSEHPKVAWVNYPGLPGSPDKEVADRIFTGHGYGGLVSFGIVGGRDAGRGFIESLQLFSHLANIGDAKSLAIHNATTTHSQLTPEELQAAGVPEDMVRLSIGIEAVDDIIADLDAALAKA</sequence>
<dbReference type="Gene3D" id="3.90.1150.10">
    <property type="entry name" value="Aspartate Aminotransferase, domain 1"/>
    <property type="match status" value="1"/>
</dbReference>
<dbReference type="PIRSF" id="PIRSF001434">
    <property type="entry name" value="CGS"/>
    <property type="match status" value="1"/>
</dbReference>
<organism evidence="8 9">
    <name type="scientific">Naumannella halotolerans</name>
    <dbReference type="NCBI Taxonomy" id="993414"/>
    <lineage>
        <taxon>Bacteria</taxon>
        <taxon>Bacillati</taxon>
        <taxon>Actinomycetota</taxon>
        <taxon>Actinomycetes</taxon>
        <taxon>Propionibacteriales</taxon>
        <taxon>Propionibacteriaceae</taxon>
        <taxon>Naumannella</taxon>
    </lineage>
</organism>
<dbReference type="InterPro" id="IPR015422">
    <property type="entry name" value="PyrdxlP-dep_Trfase_small"/>
</dbReference>
<keyword evidence="8" id="KW-0456">Lyase</keyword>
<evidence type="ECO:0000256" key="2">
    <source>
        <dbReference type="ARBA" id="ARBA00009077"/>
    </source>
</evidence>
<dbReference type="RefSeq" id="WP_133754844.1">
    <property type="nucleotide sequence ID" value="NZ_CP171129.1"/>
</dbReference>
<comment type="similarity">
    <text evidence="2 6">Belongs to the trans-sulfuration enzymes family.</text>
</comment>
<dbReference type="PROSITE" id="PS00868">
    <property type="entry name" value="CYS_MET_METAB_PP"/>
    <property type="match status" value="1"/>
</dbReference>
<dbReference type="PANTHER" id="PTHR43797">
    <property type="entry name" value="HOMOCYSTEINE/CYSTEINE SYNTHASE"/>
    <property type="match status" value="1"/>
</dbReference>
<feature type="modified residue" description="N6-(pyridoxal phosphate)lysine" evidence="5">
    <location>
        <position position="214"/>
    </location>
</feature>
<evidence type="ECO:0000256" key="1">
    <source>
        <dbReference type="ARBA" id="ARBA00001933"/>
    </source>
</evidence>
<dbReference type="GO" id="GO:0005737">
    <property type="term" value="C:cytoplasm"/>
    <property type="evidence" value="ECO:0007669"/>
    <property type="project" value="TreeGrafter"/>
</dbReference>
<dbReference type="SUPFAM" id="SSF53383">
    <property type="entry name" value="PLP-dependent transferases"/>
    <property type="match status" value="1"/>
</dbReference>
<reference evidence="8 9" key="1">
    <citation type="submission" date="2019-03" db="EMBL/GenBank/DDBJ databases">
        <title>Genomic Encyclopedia of Archaeal and Bacterial Type Strains, Phase II (KMG-II): from individual species to whole genera.</title>
        <authorList>
            <person name="Goeker M."/>
        </authorList>
    </citation>
    <scope>NUCLEOTIDE SEQUENCE [LARGE SCALE GENOMIC DNA]</scope>
    <source>
        <strain evidence="8 9">DSM 24323</strain>
    </source>
</reference>
<dbReference type="GO" id="GO:0006535">
    <property type="term" value="P:cysteine biosynthetic process from serine"/>
    <property type="evidence" value="ECO:0007669"/>
    <property type="project" value="TreeGrafter"/>
</dbReference>
<evidence type="ECO:0000256" key="4">
    <source>
        <dbReference type="ARBA" id="ARBA00022898"/>
    </source>
</evidence>
<gene>
    <name evidence="8" type="ORF">CLV29_2144</name>
</gene>
<dbReference type="InterPro" id="IPR015424">
    <property type="entry name" value="PyrdxlP-dep_Trfase"/>
</dbReference>
<dbReference type="GO" id="GO:0019346">
    <property type="term" value="P:transsulfuration"/>
    <property type="evidence" value="ECO:0007669"/>
    <property type="project" value="InterPro"/>
</dbReference>
<dbReference type="InterPro" id="IPR006235">
    <property type="entry name" value="OAc-hSer/O-AcSer_sulfhydrylase"/>
</dbReference>
<dbReference type="AlphaFoldDB" id="A0A4V3ENP2"/>
<name>A0A4V3ENP2_9ACTN</name>
<dbReference type="InterPro" id="IPR000277">
    <property type="entry name" value="Cys/Met-Metab_PyrdxlP-dep_enz"/>
</dbReference>
<dbReference type="InterPro" id="IPR015421">
    <property type="entry name" value="PyrdxlP-dep_Trfase_major"/>
</dbReference>
<keyword evidence="4 5" id="KW-0663">Pyridoxal phosphate</keyword>
<feature type="region of interest" description="Disordered" evidence="7">
    <location>
        <begin position="1"/>
        <end position="29"/>
    </location>
</feature>
<dbReference type="InterPro" id="IPR054542">
    <property type="entry name" value="Cys_met_metab_PP"/>
</dbReference>
<dbReference type="Proteomes" id="UP000295371">
    <property type="component" value="Unassembled WGS sequence"/>
</dbReference>
<keyword evidence="3" id="KW-0808">Transferase</keyword>